<proteinExistence type="predicted"/>
<evidence type="ECO:0000313" key="2">
    <source>
        <dbReference type="EMBL" id="MDI9866545.1"/>
    </source>
</evidence>
<dbReference type="PROSITE" id="PS51257">
    <property type="entry name" value="PROKAR_LIPOPROTEIN"/>
    <property type="match status" value="1"/>
</dbReference>
<protein>
    <submittedName>
        <fullName evidence="2">DUF3500 domain-containing protein</fullName>
    </submittedName>
</protein>
<dbReference type="EMBL" id="JASHID010000018">
    <property type="protein sequence ID" value="MDI9866545.1"/>
    <property type="molecule type" value="Genomic_DNA"/>
</dbReference>
<dbReference type="PANTHER" id="PTHR37489">
    <property type="entry name" value="DUF3500 DOMAIN-CONTAINING PROTEIN"/>
    <property type="match status" value="1"/>
</dbReference>
<name>A0ABT6YSM8_9BACT</name>
<dbReference type="RefSeq" id="WP_283371352.1">
    <property type="nucleotide sequence ID" value="NZ_JASHID010000018.1"/>
</dbReference>
<dbReference type="InterPro" id="IPR021889">
    <property type="entry name" value="DUF3500"/>
</dbReference>
<keyword evidence="1" id="KW-0732">Signal</keyword>
<feature type="signal peptide" evidence="1">
    <location>
        <begin position="1"/>
        <end position="20"/>
    </location>
</feature>
<dbReference type="PANTHER" id="PTHR37489:SF1">
    <property type="entry name" value="DUF3500 DOMAIN-CONTAINING PROTEIN"/>
    <property type="match status" value="1"/>
</dbReference>
<organism evidence="2 3">
    <name type="scientific">Flectobacillus longus</name>
    <dbReference type="NCBI Taxonomy" id="2984207"/>
    <lineage>
        <taxon>Bacteria</taxon>
        <taxon>Pseudomonadati</taxon>
        <taxon>Bacteroidota</taxon>
        <taxon>Cytophagia</taxon>
        <taxon>Cytophagales</taxon>
        <taxon>Flectobacillaceae</taxon>
        <taxon>Flectobacillus</taxon>
    </lineage>
</organism>
<keyword evidence="3" id="KW-1185">Reference proteome</keyword>
<accession>A0ABT6YSM8</accession>
<sequence>MKFKITIASAILFATLIAISCKQDDSVVSSSATASISALNCSSTTFSATPVSGTAFTGTATVPYTGGNGGAYATGTAVASSGVTGLTATLAAGTLASGAGSVTFAITGTPATSGTATFAITVAGQSCTFSLTVNTTSSGSSSGSNGTGTTWSVDTDITNIVAMAEAFKATLSSTQITSLQDTYNKAHAQKWSNLPEGLYRGRSGLQSSTFSTAQWTAFYNLLKVATSSVTSEGNAEYLGILAADDYLNSIGGGSDYGSGNYYVAFIGTPSTTGLWCLQIGGHHGTIIYTYNGGKMTGGTPSFRSTEPFPTYTWKTVTYNPIQQELTALSNMLKGLSSTELTTAKRSVAQNDLILGPAQDDKFPTTKTGVKAGNLTSAQQELVLAAIKTYTDDLDDKAAAAIYAKYKADIADTYISYYGTTDLTTKGDYVLIDGPNVWIEFSMQGGIIVKSANHPHSVWRDRKADYGSN</sequence>
<feature type="chain" id="PRO_5045958612" evidence="1">
    <location>
        <begin position="21"/>
        <end position="468"/>
    </location>
</feature>
<evidence type="ECO:0000256" key="1">
    <source>
        <dbReference type="SAM" id="SignalP"/>
    </source>
</evidence>
<evidence type="ECO:0000313" key="3">
    <source>
        <dbReference type="Proteomes" id="UP001236569"/>
    </source>
</evidence>
<gene>
    <name evidence="2" type="ORF">QM480_19540</name>
</gene>
<comment type="caution">
    <text evidence="2">The sequence shown here is derived from an EMBL/GenBank/DDBJ whole genome shotgun (WGS) entry which is preliminary data.</text>
</comment>
<reference evidence="2 3" key="1">
    <citation type="submission" date="2023-05" db="EMBL/GenBank/DDBJ databases">
        <title>Novel species of genus Flectobacillus isolated from stream in China.</title>
        <authorList>
            <person name="Lu H."/>
        </authorList>
    </citation>
    <scope>NUCLEOTIDE SEQUENCE [LARGE SCALE GENOMIC DNA]</scope>
    <source>
        <strain evidence="2 3">DC10W</strain>
    </source>
</reference>
<dbReference type="Pfam" id="PF12006">
    <property type="entry name" value="DUF3500"/>
    <property type="match status" value="1"/>
</dbReference>
<dbReference type="Proteomes" id="UP001236569">
    <property type="component" value="Unassembled WGS sequence"/>
</dbReference>